<feature type="domain" description="CBS" evidence="2">
    <location>
        <begin position="76"/>
        <end position="133"/>
    </location>
</feature>
<feature type="domain" description="CBS" evidence="2">
    <location>
        <begin position="279"/>
        <end position="337"/>
    </location>
</feature>
<dbReference type="InterPro" id="IPR000644">
    <property type="entry name" value="CBS_dom"/>
</dbReference>
<dbReference type="SUPFAM" id="SSF54631">
    <property type="entry name" value="CBS-domain pair"/>
    <property type="match status" value="1"/>
</dbReference>
<dbReference type="InterPro" id="IPR046342">
    <property type="entry name" value="CBS_dom_sf"/>
</dbReference>
<evidence type="ECO:0000313" key="3">
    <source>
        <dbReference type="EMBL" id="CAI9919551.1"/>
    </source>
</evidence>
<proteinExistence type="predicted"/>
<evidence type="ECO:0000313" key="5">
    <source>
        <dbReference type="Proteomes" id="UP001642409"/>
    </source>
</evidence>
<evidence type="ECO:0000256" key="1">
    <source>
        <dbReference type="PROSITE-ProRule" id="PRU00703"/>
    </source>
</evidence>
<sequence>MLYSAQQFRTLANKQNTTDAVCSAVSYAYLQRHLMQNGCKAVVTGQIRPVTKYVLDKFNIPYPEVLTDIHPRPSDIKREQLVYLNQNDSLARSMELYSLYKVRILPCVDDDRRCVGMVTFHDIVSAFISPLDSGDLNSVETNVSQVVKTLSGITPIQQTDTDLKIYEIYTISSSFIHFKELFKNYTEDQFKKTIFISTDNPEINEYLVHKNAGMLIICSDEPNFDHNSQELSDSDELYMKPQSPGRSYYECAIPVIYTPKRTTEATVLIKQSTPVKRYMSTDSSIIVTQDVKLDDIARKLNQQKDLPGCAIVDKEGKLVNVITRHDVGIKNILNVTIIGTADLNFIPGLQAQGVTVKSIIDNHQLSRYETSEPVEYYIRPTAATSTIIANIFSERNVVPPVPIAGLLLAGILGATQLLKSPRTTVEDAKTAQYLSVICGLEMQEFGRQLSKQIKLEWDFDAVISREQRNVQFGQGRGKIFSSEVTSFEQLTPQYLTGLKDQMQLLRETRDIWAVFGLISDINKCESVIIVDAAPEVIQQFGQHSEFPVFQNVHYVFKAGQIMSKRLQLQPLLQKIMPLVIIE</sequence>
<reference evidence="4 5" key="2">
    <citation type="submission" date="2024-07" db="EMBL/GenBank/DDBJ databases">
        <authorList>
            <person name="Akdeniz Z."/>
        </authorList>
    </citation>
    <scope>NUCLEOTIDE SEQUENCE [LARGE SCALE GENOMIC DNA]</scope>
</reference>
<dbReference type="PROSITE" id="PS51371">
    <property type="entry name" value="CBS"/>
    <property type="match status" value="2"/>
</dbReference>
<accession>A0AA86NHU7</accession>
<dbReference type="Proteomes" id="UP001642409">
    <property type="component" value="Unassembled WGS sequence"/>
</dbReference>
<dbReference type="AlphaFoldDB" id="A0AA86NHU7"/>
<dbReference type="SMART" id="SM00116">
    <property type="entry name" value="CBS"/>
    <property type="match status" value="2"/>
</dbReference>
<dbReference type="Pfam" id="PF00571">
    <property type="entry name" value="CBS"/>
    <property type="match status" value="2"/>
</dbReference>
<gene>
    <name evidence="4" type="ORF">HINF_LOCUS57279</name>
    <name evidence="3" type="ORF">HINF_LOCUS7196</name>
</gene>
<name>A0AA86NHU7_9EUKA</name>
<dbReference type="SUPFAM" id="SSF64182">
    <property type="entry name" value="DHH phosphoesterases"/>
    <property type="match status" value="1"/>
</dbReference>
<keyword evidence="1" id="KW-0129">CBS domain</keyword>
<keyword evidence="5" id="KW-1185">Reference proteome</keyword>
<reference evidence="3" key="1">
    <citation type="submission" date="2023-06" db="EMBL/GenBank/DDBJ databases">
        <authorList>
            <person name="Kurt Z."/>
        </authorList>
    </citation>
    <scope>NUCLEOTIDE SEQUENCE</scope>
</reference>
<comment type="caution">
    <text evidence="3">The sequence shown here is derived from an EMBL/GenBank/DDBJ whole genome shotgun (WGS) entry which is preliminary data.</text>
</comment>
<protein>
    <submittedName>
        <fullName evidence="3">Inorganic diphosphatase</fullName>
    </submittedName>
    <submittedName>
        <fullName evidence="4">Inorganic_diphosphatase</fullName>
    </submittedName>
</protein>
<dbReference type="Gene3D" id="3.90.1640.10">
    <property type="entry name" value="inorganic pyrophosphatase (n-terminal core)"/>
    <property type="match status" value="2"/>
</dbReference>
<evidence type="ECO:0000313" key="4">
    <source>
        <dbReference type="EMBL" id="CAL6075589.1"/>
    </source>
</evidence>
<dbReference type="EMBL" id="CATOUU010000181">
    <property type="protein sequence ID" value="CAI9919551.1"/>
    <property type="molecule type" value="Genomic_DNA"/>
</dbReference>
<dbReference type="InterPro" id="IPR038763">
    <property type="entry name" value="DHH_sf"/>
</dbReference>
<organism evidence="3">
    <name type="scientific">Hexamita inflata</name>
    <dbReference type="NCBI Taxonomy" id="28002"/>
    <lineage>
        <taxon>Eukaryota</taxon>
        <taxon>Metamonada</taxon>
        <taxon>Diplomonadida</taxon>
        <taxon>Hexamitidae</taxon>
        <taxon>Hexamitinae</taxon>
        <taxon>Hexamita</taxon>
    </lineage>
</organism>
<evidence type="ECO:0000259" key="2">
    <source>
        <dbReference type="PROSITE" id="PS51371"/>
    </source>
</evidence>
<dbReference type="EMBL" id="CAXDID020000315">
    <property type="protein sequence ID" value="CAL6075589.1"/>
    <property type="molecule type" value="Genomic_DNA"/>
</dbReference>